<keyword evidence="2" id="KW-1185">Reference proteome</keyword>
<dbReference type="OrthoDB" id="8527468at2"/>
<evidence type="ECO:0000313" key="2">
    <source>
        <dbReference type="Proteomes" id="UP000017184"/>
    </source>
</evidence>
<dbReference type="HOGENOM" id="CLU_196676_0_0_4"/>
<dbReference type="KEGG" id="cbx:Cenrod_1672"/>
<gene>
    <name evidence="1" type="ORF">Cenrod_1672</name>
</gene>
<name>U5N8M5_9BURK</name>
<dbReference type="RefSeq" id="WP_022773800.1">
    <property type="nucleotide sequence ID" value="NC_022576.1"/>
</dbReference>
<protein>
    <submittedName>
        <fullName evidence="1">Uncharacterized protein</fullName>
    </submittedName>
</protein>
<dbReference type="STRING" id="946483.Cenrod_1672"/>
<reference evidence="1 2" key="1">
    <citation type="journal article" date="2013" name="Genome Biol.">
        <title>Genomic analysis reveals key aspects of prokaryotic symbiosis in the phototrophic consortium "Chlorochromatium aggregatum".</title>
        <authorList>
            <person name="Liu Z."/>
            <person name="Muller J."/>
            <person name="Li T."/>
            <person name="Alvey R.M."/>
            <person name="Vogl K."/>
            <person name="Frigaard N.U."/>
            <person name="Rockwell N.C."/>
            <person name="Boyd E.S."/>
            <person name="Tomsho L.P."/>
            <person name="Schuster S.C."/>
            <person name="Henke P."/>
            <person name="Rohde M."/>
            <person name="Overmann J."/>
            <person name="Bryant D.A."/>
        </authorList>
    </citation>
    <scope>NUCLEOTIDE SEQUENCE [LARGE SCALE GENOMIC DNA]</scope>
    <source>
        <strain evidence="1">CR</strain>
    </source>
</reference>
<dbReference type="EMBL" id="CP004885">
    <property type="protein sequence ID" value="AGX87757.1"/>
    <property type="molecule type" value="Genomic_DNA"/>
</dbReference>
<sequence length="71" mass="8049">MNMTALIEKLQALPENKQAEVWDFVDYLASRFGTPSAPEQAASGDQNFSIMSMSQALRGLQDEPDLYRRRI</sequence>
<evidence type="ECO:0000313" key="1">
    <source>
        <dbReference type="EMBL" id="AGX87757.1"/>
    </source>
</evidence>
<proteinExistence type="predicted"/>
<dbReference type="eggNOG" id="ENOG5031EE8">
    <property type="taxonomic scope" value="Bacteria"/>
</dbReference>
<dbReference type="AlphaFoldDB" id="U5N8M5"/>
<dbReference type="Proteomes" id="UP000017184">
    <property type="component" value="Chromosome"/>
</dbReference>
<accession>U5N8M5</accession>
<organism evidence="1 2">
    <name type="scientific">Candidatus Symbiobacter mobilis CR</name>
    <dbReference type="NCBI Taxonomy" id="946483"/>
    <lineage>
        <taxon>Bacteria</taxon>
        <taxon>Pseudomonadati</taxon>
        <taxon>Pseudomonadota</taxon>
        <taxon>Betaproteobacteria</taxon>
        <taxon>Burkholderiales</taxon>
        <taxon>Comamonadaceae</taxon>
    </lineage>
</organism>